<evidence type="ECO:0008006" key="4">
    <source>
        <dbReference type="Google" id="ProtNLM"/>
    </source>
</evidence>
<sequence>MSTRTDLPFIRRRARPASSAAPPAAEPAGASEPSMAVADFLRGRSARPGRAPAQPAIPSAGVSLDLGESPSRGPEPATQASNPLDLDAQPAATAPETGTAMIASRHRRLIRHDLALPGVTAGERRRLDRADPVVQLTRAQSAFGSLHLEPVVPQGAHLTLGAAYQVGGLQGVVLPALRNMGPDQRSPIFRVSAGGLVVNLRKITAVGRFLIYAVLSQQDGRMPGGTVVVTTYGGARLELPLTTEPTFGAQALLSAYVVEGQIVLRAEHDPFSGTLHQVCDAYGFSELTWRDSFTPLV</sequence>
<dbReference type="Proteomes" id="UP000320244">
    <property type="component" value="Unassembled WGS sequence"/>
</dbReference>
<comment type="caution">
    <text evidence="2">The sequence shown here is derived from an EMBL/GenBank/DDBJ whole genome shotgun (WGS) entry which is preliminary data.</text>
</comment>
<feature type="compositionally biased region" description="Low complexity" evidence="1">
    <location>
        <begin position="16"/>
        <end position="34"/>
    </location>
</feature>
<keyword evidence="3" id="KW-1185">Reference proteome</keyword>
<gene>
    <name evidence="2" type="ORF">FGL98_02850</name>
</gene>
<feature type="compositionally biased region" description="Low complexity" evidence="1">
    <location>
        <begin position="46"/>
        <end position="58"/>
    </location>
</feature>
<reference evidence="2 3" key="1">
    <citation type="submission" date="2019-05" db="EMBL/GenBank/DDBJ databases">
        <authorList>
            <person name="Lee S.D."/>
        </authorList>
    </citation>
    <scope>NUCLEOTIDE SEQUENCE [LARGE SCALE GENOMIC DNA]</scope>
    <source>
        <strain evidence="2 3">C5-26</strain>
    </source>
</reference>
<dbReference type="RefSeq" id="WP_146315161.1">
    <property type="nucleotide sequence ID" value="NZ_VCQV01000003.1"/>
</dbReference>
<feature type="region of interest" description="Disordered" evidence="1">
    <location>
        <begin position="1"/>
        <end position="90"/>
    </location>
</feature>
<organism evidence="2 3">
    <name type="scientific">Leekyejoonella antrihumi</name>
    <dbReference type="NCBI Taxonomy" id="1660198"/>
    <lineage>
        <taxon>Bacteria</taxon>
        <taxon>Bacillati</taxon>
        <taxon>Actinomycetota</taxon>
        <taxon>Actinomycetes</taxon>
        <taxon>Micrococcales</taxon>
        <taxon>Dermacoccaceae</taxon>
        <taxon>Leekyejoonella</taxon>
    </lineage>
</organism>
<reference evidence="2 3" key="2">
    <citation type="submission" date="2019-08" db="EMBL/GenBank/DDBJ databases">
        <title>Jejuicoccus antrihumi gen. nov., sp. nov., a new member of the family Dermacoccaceae isolated from a cave.</title>
        <authorList>
            <person name="Schumann P."/>
            <person name="Kim I.S."/>
        </authorList>
    </citation>
    <scope>NUCLEOTIDE SEQUENCE [LARGE SCALE GENOMIC DNA]</scope>
    <source>
        <strain evidence="2 3">C5-26</strain>
    </source>
</reference>
<evidence type="ECO:0000256" key="1">
    <source>
        <dbReference type="SAM" id="MobiDB-lite"/>
    </source>
</evidence>
<protein>
    <recommendedName>
        <fullName evidence="4">Tellurium resistance protein</fullName>
    </recommendedName>
</protein>
<proteinExistence type="predicted"/>
<accession>A0A563E8P3</accession>
<dbReference type="AlphaFoldDB" id="A0A563E8P3"/>
<evidence type="ECO:0000313" key="3">
    <source>
        <dbReference type="Proteomes" id="UP000320244"/>
    </source>
</evidence>
<name>A0A563E8P3_9MICO</name>
<dbReference type="OrthoDB" id="3296425at2"/>
<dbReference type="EMBL" id="VCQV01000003">
    <property type="protein sequence ID" value="TWP38184.1"/>
    <property type="molecule type" value="Genomic_DNA"/>
</dbReference>
<evidence type="ECO:0000313" key="2">
    <source>
        <dbReference type="EMBL" id="TWP38184.1"/>
    </source>
</evidence>